<dbReference type="Gene3D" id="2.10.110.10">
    <property type="entry name" value="Cysteine Rich Protein"/>
    <property type="match status" value="1"/>
</dbReference>
<protein>
    <recommendedName>
        <fullName evidence="5">LIM zinc-binding domain-containing protein</fullName>
    </recommendedName>
</protein>
<proteinExistence type="predicted"/>
<keyword evidence="2 4" id="KW-0862">Zinc</keyword>
<organism evidence="6 7">
    <name type="scientific">Meloidogyne enterolobii</name>
    <name type="common">Root-knot nematode worm</name>
    <name type="synonym">Meloidogyne mayaguensis</name>
    <dbReference type="NCBI Taxonomy" id="390850"/>
    <lineage>
        <taxon>Eukaryota</taxon>
        <taxon>Metazoa</taxon>
        <taxon>Ecdysozoa</taxon>
        <taxon>Nematoda</taxon>
        <taxon>Chromadorea</taxon>
        <taxon>Rhabditida</taxon>
        <taxon>Tylenchina</taxon>
        <taxon>Tylenchomorpha</taxon>
        <taxon>Tylenchoidea</taxon>
        <taxon>Meloidogynidae</taxon>
        <taxon>Meloidogyninae</taxon>
        <taxon>Meloidogyne</taxon>
    </lineage>
</organism>
<reference evidence="6 7" key="1">
    <citation type="submission" date="2020-08" db="EMBL/GenBank/DDBJ databases">
        <authorList>
            <person name="Koutsovoulos G."/>
            <person name="Danchin GJ E."/>
        </authorList>
    </citation>
    <scope>NUCLEOTIDE SEQUENCE [LARGE SCALE GENOMIC DNA]</scope>
</reference>
<evidence type="ECO:0000256" key="3">
    <source>
        <dbReference type="ARBA" id="ARBA00023038"/>
    </source>
</evidence>
<dbReference type="GO" id="GO:0046872">
    <property type="term" value="F:metal ion binding"/>
    <property type="evidence" value="ECO:0007669"/>
    <property type="project" value="UniProtKB-KW"/>
</dbReference>
<gene>
    <name evidence="6" type="ORF">MENT_LOCUS19288</name>
</gene>
<dbReference type="PROSITE" id="PS50023">
    <property type="entry name" value="LIM_DOMAIN_2"/>
    <property type="match status" value="1"/>
</dbReference>
<accession>A0A6V7UZH8</accession>
<keyword evidence="1 4" id="KW-0479">Metal-binding</keyword>
<evidence type="ECO:0000256" key="1">
    <source>
        <dbReference type="ARBA" id="ARBA00022723"/>
    </source>
</evidence>
<evidence type="ECO:0000313" key="7">
    <source>
        <dbReference type="Proteomes" id="UP000580250"/>
    </source>
</evidence>
<keyword evidence="3 4" id="KW-0440">LIM domain</keyword>
<evidence type="ECO:0000256" key="4">
    <source>
        <dbReference type="PROSITE-ProRule" id="PRU00125"/>
    </source>
</evidence>
<evidence type="ECO:0000256" key="2">
    <source>
        <dbReference type="ARBA" id="ARBA00022833"/>
    </source>
</evidence>
<dbReference type="AlphaFoldDB" id="A0A6V7UZH8"/>
<evidence type="ECO:0000313" key="6">
    <source>
        <dbReference type="EMBL" id="CAD2167966.1"/>
    </source>
</evidence>
<comment type="caution">
    <text evidence="6">The sequence shown here is derived from an EMBL/GenBank/DDBJ whole genome shotgun (WGS) entry which is preliminary data.</text>
</comment>
<dbReference type="EMBL" id="CAJEWN010000134">
    <property type="protein sequence ID" value="CAD2167966.1"/>
    <property type="molecule type" value="Genomic_DNA"/>
</dbReference>
<name>A0A6V7UZH8_MELEN</name>
<evidence type="ECO:0000259" key="5">
    <source>
        <dbReference type="PROSITE" id="PS50023"/>
    </source>
</evidence>
<dbReference type="OrthoDB" id="5787666at2759"/>
<feature type="domain" description="LIM zinc-binding" evidence="5">
    <location>
        <begin position="10"/>
        <end position="84"/>
    </location>
</feature>
<dbReference type="InterPro" id="IPR001781">
    <property type="entry name" value="Znf_LIM"/>
</dbReference>
<sequence>MNFGTSPTPKFCHVCRTWIGVFEDKVQCEKYTMHKSCFTCAVCDCQLTPGCCSRDDGLTNLQFMCNIRSPIWFCSTHMMLGSGSLYPRFRREVSSIEAKIWESSTIKSLK</sequence>
<dbReference type="Proteomes" id="UP000580250">
    <property type="component" value="Unassembled WGS sequence"/>
</dbReference>